<dbReference type="InterPro" id="IPR008927">
    <property type="entry name" value="6-PGluconate_DH-like_C_sf"/>
</dbReference>
<dbReference type="SUPFAM" id="SSF51735">
    <property type="entry name" value="NAD(P)-binding Rossmann-fold domains"/>
    <property type="match status" value="1"/>
</dbReference>
<dbReference type="Proteomes" id="UP000320735">
    <property type="component" value="Unassembled WGS sequence"/>
</dbReference>
<dbReference type="GO" id="GO:0070403">
    <property type="term" value="F:NAD+ binding"/>
    <property type="evidence" value="ECO:0007669"/>
    <property type="project" value="InterPro"/>
</dbReference>
<dbReference type="PANTHER" id="PTHR21363:SF0">
    <property type="entry name" value="PREPHENATE DEHYDROGENASE [NADP(+)]"/>
    <property type="match status" value="1"/>
</dbReference>
<dbReference type="Gene3D" id="1.10.3660.10">
    <property type="entry name" value="6-phosphogluconate dehydrogenase C-terminal like domain"/>
    <property type="match status" value="1"/>
</dbReference>
<dbReference type="RefSeq" id="WP_146370184.1">
    <property type="nucleotide sequence ID" value="NZ_SJPP01000001.1"/>
</dbReference>
<dbReference type="SUPFAM" id="SSF48179">
    <property type="entry name" value="6-phosphogluconate dehydrogenase C-terminal domain-like"/>
    <property type="match status" value="1"/>
</dbReference>
<feature type="domain" description="Prephenate/arogenate dehydrogenase" evidence="2">
    <location>
        <begin position="13"/>
        <end position="288"/>
    </location>
</feature>
<dbReference type="InterPro" id="IPR003099">
    <property type="entry name" value="Prephen_DH"/>
</dbReference>
<reference evidence="3 4" key="1">
    <citation type="submission" date="2019-02" db="EMBL/GenBank/DDBJ databases">
        <title>Deep-cultivation of Planctomycetes and their phenomic and genomic characterization uncovers novel biology.</title>
        <authorList>
            <person name="Wiegand S."/>
            <person name="Jogler M."/>
            <person name="Boedeker C."/>
            <person name="Pinto D."/>
            <person name="Vollmers J."/>
            <person name="Rivas-Marin E."/>
            <person name="Kohn T."/>
            <person name="Peeters S.H."/>
            <person name="Heuer A."/>
            <person name="Rast P."/>
            <person name="Oberbeckmann S."/>
            <person name="Bunk B."/>
            <person name="Jeske O."/>
            <person name="Meyerdierks A."/>
            <person name="Storesund J.E."/>
            <person name="Kallscheuer N."/>
            <person name="Luecker S."/>
            <person name="Lage O.M."/>
            <person name="Pohl T."/>
            <person name="Merkel B.J."/>
            <person name="Hornburger P."/>
            <person name="Mueller R.-W."/>
            <person name="Bruemmer F."/>
            <person name="Labrenz M."/>
            <person name="Spormann A.M."/>
            <person name="Op Den Camp H."/>
            <person name="Overmann J."/>
            <person name="Amann R."/>
            <person name="Jetten M.S.M."/>
            <person name="Mascher T."/>
            <person name="Medema M.H."/>
            <person name="Devos D.P."/>
            <person name="Kaster A.-K."/>
            <person name="Ovreas L."/>
            <person name="Rohde M."/>
            <person name="Galperin M.Y."/>
            <person name="Jogler C."/>
        </authorList>
    </citation>
    <scope>NUCLEOTIDE SEQUENCE [LARGE SCALE GENOMIC DNA]</scope>
    <source>
        <strain evidence="3 4">CA54</strain>
    </source>
</reference>
<dbReference type="OrthoDB" id="9802008at2"/>
<dbReference type="Gene3D" id="3.40.50.720">
    <property type="entry name" value="NAD(P)-binding Rossmann-like Domain"/>
    <property type="match status" value="1"/>
</dbReference>
<comment type="caution">
    <text evidence="3">The sequence shown here is derived from an EMBL/GenBank/DDBJ whole genome shotgun (WGS) entry which is preliminary data.</text>
</comment>
<accession>A0A5C6BLV8</accession>
<dbReference type="Pfam" id="PF20463">
    <property type="entry name" value="PDH_C"/>
    <property type="match status" value="1"/>
</dbReference>
<protein>
    <submittedName>
        <fullName evidence="3">Prephenate dehydrogenase</fullName>
    </submittedName>
</protein>
<dbReference type="InterPro" id="IPR046826">
    <property type="entry name" value="PDH_N"/>
</dbReference>
<sequence length="288" mass="30685">MPQSSLKSTGRFDTICIVGVGLIGGSLAAAVQQRQLAARIIGVGRNLPRLQSAQQAGLIDDSVVDLSAAAAESDLIVFCTPVDKIVTGVREAAAHCRPGTLMTDGGSTKGAICAAVTGAMPADVHFVGAHPLAGSEKQGFEHANADLYQDRICVVTPHDDSDPVAVAQVSEFWRQVGMTVIEMSPEEHDNILAETSHVPHFVAAALAATLRDETRPFTSSGFRDTTRIAAGDEQLWAAIFQGNKTAMLAGLDQFETQLRELRGAIERDDPETLVESLRAAREKRESLE</sequence>
<name>A0A5C6BLV8_9PLAN</name>
<dbReference type="GO" id="GO:0006571">
    <property type="term" value="P:tyrosine biosynthetic process"/>
    <property type="evidence" value="ECO:0007669"/>
    <property type="project" value="InterPro"/>
</dbReference>
<dbReference type="FunFam" id="3.40.50.720:FF:000208">
    <property type="entry name" value="Prephenate dehydrogenase"/>
    <property type="match status" value="1"/>
</dbReference>
<dbReference type="Pfam" id="PF02153">
    <property type="entry name" value="PDH_N"/>
    <property type="match status" value="1"/>
</dbReference>
<organism evidence="3 4">
    <name type="scientific">Symmachiella macrocystis</name>
    <dbReference type="NCBI Taxonomy" id="2527985"/>
    <lineage>
        <taxon>Bacteria</taxon>
        <taxon>Pseudomonadati</taxon>
        <taxon>Planctomycetota</taxon>
        <taxon>Planctomycetia</taxon>
        <taxon>Planctomycetales</taxon>
        <taxon>Planctomycetaceae</taxon>
        <taxon>Symmachiella</taxon>
    </lineage>
</organism>
<dbReference type="InterPro" id="IPR036291">
    <property type="entry name" value="NAD(P)-bd_dom_sf"/>
</dbReference>
<dbReference type="GO" id="GO:0008977">
    <property type="term" value="F:prephenate dehydrogenase (NAD+) activity"/>
    <property type="evidence" value="ECO:0007669"/>
    <property type="project" value="InterPro"/>
</dbReference>
<evidence type="ECO:0000313" key="4">
    <source>
        <dbReference type="Proteomes" id="UP000320735"/>
    </source>
</evidence>
<evidence type="ECO:0000256" key="1">
    <source>
        <dbReference type="ARBA" id="ARBA00023002"/>
    </source>
</evidence>
<dbReference type="InterPro" id="IPR046825">
    <property type="entry name" value="PDH_C"/>
</dbReference>
<keyword evidence="4" id="KW-1185">Reference proteome</keyword>
<dbReference type="AlphaFoldDB" id="A0A5C6BLV8"/>
<dbReference type="InterPro" id="IPR050812">
    <property type="entry name" value="Preph/Arog_dehydrog"/>
</dbReference>
<dbReference type="PROSITE" id="PS51176">
    <property type="entry name" value="PDH_ADH"/>
    <property type="match status" value="1"/>
</dbReference>
<evidence type="ECO:0000259" key="2">
    <source>
        <dbReference type="PROSITE" id="PS51176"/>
    </source>
</evidence>
<dbReference type="PANTHER" id="PTHR21363">
    <property type="entry name" value="PREPHENATE DEHYDROGENASE"/>
    <property type="match status" value="1"/>
</dbReference>
<proteinExistence type="predicted"/>
<evidence type="ECO:0000313" key="3">
    <source>
        <dbReference type="EMBL" id="TWU12752.1"/>
    </source>
</evidence>
<dbReference type="GO" id="GO:0004665">
    <property type="term" value="F:prephenate dehydrogenase (NADP+) activity"/>
    <property type="evidence" value="ECO:0007669"/>
    <property type="project" value="InterPro"/>
</dbReference>
<dbReference type="EMBL" id="SJPP01000001">
    <property type="protein sequence ID" value="TWU12752.1"/>
    <property type="molecule type" value="Genomic_DNA"/>
</dbReference>
<gene>
    <name evidence="3" type="ORF">CA54_15770</name>
</gene>
<keyword evidence="1" id="KW-0560">Oxidoreductase</keyword>